<dbReference type="STRING" id="554055.A0A2P6VFK1"/>
<evidence type="ECO:0000259" key="3">
    <source>
        <dbReference type="Pfam" id="PF24545"/>
    </source>
</evidence>
<keyword evidence="5" id="KW-1185">Reference proteome</keyword>
<dbReference type="InterPro" id="IPR057651">
    <property type="entry name" value="Ig_TPPC8_C"/>
</dbReference>
<feature type="region of interest" description="Disordered" evidence="1">
    <location>
        <begin position="335"/>
        <end position="367"/>
    </location>
</feature>
<feature type="region of interest" description="Disordered" evidence="1">
    <location>
        <begin position="1163"/>
        <end position="1192"/>
    </location>
</feature>
<evidence type="ECO:0000313" key="5">
    <source>
        <dbReference type="Proteomes" id="UP000239649"/>
    </source>
</evidence>
<feature type="region of interest" description="Disordered" evidence="1">
    <location>
        <begin position="679"/>
        <end position="703"/>
    </location>
</feature>
<reference evidence="4 5" key="1">
    <citation type="journal article" date="2018" name="Plant J.">
        <title>Genome sequences of Chlorella sorokiniana UTEX 1602 and Micractinium conductrix SAG 241.80: implications to maltose excretion by a green alga.</title>
        <authorList>
            <person name="Arriola M.B."/>
            <person name="Velmurugan N."/>
            <person name="Zhang Y."/>
            <person name="Plunkett M.H."/>
            <person name="Hondzo H."/>
            <person name="Barney B.M."/>
        </authorList>
    </citation>
    <scope>NUCLEOTIDE SEQUENCE [LARGE SCALE GENOMIC DNA]</scope>
    <source>
        <strain evidence="4 5">SAG 241.80</strain>
    </source>
</reference>
<dbReference type="InterPro" id="IPR024420">
    <property type="entry name" value="TRAPP_III_complex_Trs85"/>
</dbReference>
<feature type="compositionally biased region" description="Low complexity" evidence="1">
    <location>
        <begin position="358"/>
        <end position="367"/>
    </location>
</feature>
<feature type="domain" description="TPPC8 first Ig-like" evidence="3">
    <location>
        <begin position="698"/>
        <end position="821"/>
    </location>
</feature>
<dbReference type="GO" id="GO:1990072">
    <property type="term" value="C:TRAPPIII protein complex"/>
    <property type="evidence" value="ECO:0007669"/>
    <property type="project" value="TreeGrafter"/>
</dbReference>
<dbReference type="PANTHER" id="PTHR12975:SF6">
    <property type="entry name" value="TRAFFICKING PROTEIN PARTICLE COMPLEX SUBUNIT 8"/>
    <property type="match status" value="1"/>
</dbReference>
<dbReference type="Pfam" id="PF24545">
    <property type="entry name" value="Ig_TPPC8_1st"/>
    <property type="match status" value="1"/>
</dbReference>
<evidence type="ECO:0000256" key="1">
    <source>
        <dbReference type="SAM" id="MobiDB-lite"/>
    </source>
</evidence>
<comment type="caution">
    <text evidence="4">The sequence shown here is derived from an EMBL/GenBank/DDBJ whole genome shotgun (WGS) entry which is preliminary data.</text>
</comment>
<evidence type="ECO:0000313" key="4">
    <source>
        <dbReference type="EMBL" id="PSC72876.1"/>
    </source>
</evidence>
<organism evidence="4 5">
    <name type="scientific">Micractinium conductrix</name>
    <dbReference type="NCBI Taxonomy" id="554055"/>
    <lineage>
        <taxon>Eukaryota</taxon>
        <taxon>Viridiplantae</taxon>
        <taxon>Chlorophyta</taxon>
        <taxon>core chlorophytes</taxon>
        <taxon>Trebouxiophyceae</taxon>
        <taxon>Chlorellales</taxon>
        <taxon>Chlorellaceae</taxon>
        <taxon>Chlorella clade</taxon>
        <taxon>Micractinium</taxon>
    </lineage>
</organism>
<dbReference type="Proteomes" id="UP000239649">
    <property type="component" value="Unassembled WGS sequence"/>
</dbReference>
<dbReference type="InterPro" id="IPR058541">
    <property type="entry name" value="Ig_TPPC8_1st"/>
</dbReference>
<dbReference type="Pfam" id="PF24542">
    <property type="entry name" value="Ig_TPPC8_C"/>
    <property type="match status" value="1"/>
</dbReference>
<feature type="region of interest" description="Disordered" evidence="1">
    <location>
        <begin position="741"/>
        <end position="777"/>
    </location>
</feature>
<proteinExistence type="predicted"/>
<dbReference type="EMBL" id="LHPF02000009">
    <property type="protein sequence ID" value="PSC72876.1"/>
    <property type="molecule type" value="Genomic_DNA"/>
</dbReference>
<dbReference type="PANTHER" id="PTHR12975">
    <property type="entry name" value="TRANSPORT PROTEIN TRAPP"/>
    <property type="match status" value="1"/>
</dbReference>
<sequence length="1392" mass="143989">MERLQSVKAQLQRAHCPCVMVLAAPEVEAACLQRNGLSFAELLRPFGVIRQLNGSVGVPVRTPAEHPLRLHSWRLRFYAAQTMFQPSPEAADAHLRGVVSSAAADCGSSEVLELDELVAAAGRRDTAGATPWFPAWRREYLRLMQFGEHETLDHPVACVLALPADAAGDLAAVFGTLWHQAPLPPLMQAGVMEAAGVLRHYVLVHDAASMGPEVLAAAQEKLRVLAATLGSSCQLLSINSGGGGAPVGPRLWADALHGCLPGGGGGEPAERPPAPPGGLGAALSEADMSALATFVHELAARHVIPHLEGRVRALNVQVTANRKGLKNQLKSLLWRKGSSSSSSGTAGAGGTPHESPRGSAPGTPSAGAAAGAAPAVASYVSGSVESHMRQLSDLALMLGDYETASATLRLLASDTKADRAYKAYAGVQEALGAAAVLAGAPPAEAAASYKEAFYRYSQLTQANPVNRQGVRYATRAALLLAEFLRGQGMHGDANWAYMKAHFQEDALRAGLLLEQAAHCLLALAQAHTRKFAFHLVLAGLRYDMAEQKGLAQRAYRQVMGIYSGKRWALIEEHLHDMLGRQARDAGDAPAAARHFMAMLACPQASPFCQRLYLTQFMEALQAAQQQLGFPPVLDLPLPAVNCERVGVQHDGQTCYSGVEARQVTGEQWKALEGALAPSLETHPSGSWLDGGSRPRLSDGEEPAARTCCVGEPVGLDVELANPLQLDLSVSHLRLVCSWEPAPGSARSPDGPPAAAVPGGGSGSSTPRQQQAQQGFQVHEEGVTLQGGERVVVHLRVVPLRPGTLQVAGVAWLLNGTAHGQAAFRIPRPRPRKPGSSSKVLIDAAAPAPGGIAFKVLPPMPRLEVSVSGLPPTLLAGEVAQCTMRLRNSGAMTLQHLSMAAALGGGGAAVFLGGPPGGTAAAAAAAAGGAAVDGVAAAAAAQPAGGRGTPPSRSPRASLDGALLQLTASFRQGAAVFALPPAVRLGVGQELTLPVWCRAPQAGTAHFALAWRYEPLVKLDALAYRTVRCAQSVESQPSLQLGARLTAGVPGCAPGGCLLQAQLRNAAAEALAVVGLACPSAAWRLAAGGAAGLGDGSMQVGSDASAALHCQLVPAGDAAPAAAAAAHDLAAAAVAADSSSSGLSEAEAGLLEMSRRVAAALPKHLQPPAEQQQQRQKERQRRRQQREHEGGTDVVVLWQARSRDGGMPRRGFCCVHNQRLHAAPPIDAQLRGPASLEHDFGAAPLCVVPLTLQLRNTMAAPAAVCIELGKAADGQPSPVGVPTWAPAAAAAAAGGAAVQPAPSSSASGTPAVQGALPAVRQHAWCGRTRLTLPTVAPGEVAEVALRVAVTRPGKLSLADCLVFWHYAGPPHITGSRAVPPHYCSVAPAQPPLL</sequence>
<protein>
    <submittedName>
        <fullName evidence="4">Trafficking particle complex subunit 8</fullName>
    </submittedName>
</protein>
<gene>
    <name evidence="4" type="ORF">C2E20_3970</name>
</gene>
<dbReference type="OrthoDB" id="437922at2759"/>
<accession>A0A2P6VFK1</accession>
<name>A0A2P6VFK1_9CHLO</name>
<dbReference type="Pfam" id="PF12739">
    <property type="entry name" value="TRAPPC-Trs85"/>
    <property type="match status" value="1"/>
</dbReference>
<evidence type="ECO:0000259" key="2">
    <source>
        <dbReference type="Pfam" id="PF24542"/>
    </source>
</evidence>
<feature type="domain" description="TPPC8 C-terminal Ig-like" evidence="2">
    <location>
        <begin position="1225"/>
        <end position="1362"/>
    </location>
</feature>